<dbReference type="InterPro" id="IPR003595">
    <property type="entry name" value="Tyr_Pase_cat"/>
</dbReference>
<accession>B7S8Z5</accession>
<dbReference type="SMART" id="SM00404">
    <property type="entry name" value="PTPc_motif"/>
    <property type="match status" value="1"/>
</dbReference>
<reference evidence="3" key="1">
    <citation type="submission" date="2007-06" db="EMBL/GenBank/DDBJ databases">
        <title>Bracovirus Evolution: Comparative Genomics of Multiple Viral and Proviral Genomes.</title>
        <authorList>
            <person name="Desjardins C.A."/>
            <person name="Gundersen-Rindal D.E."/>
            <person name="Hostetler J.B."/>
            <person name="Tallon L.J."/>
            <person name="Utterback T.R."/>
            <person name="Fuester R.W."/>
            <person name="Schatz M.C."/>
            <person name="Pedroni M.J."/>
            <person name="Fadrosh D.W."/>
            <person name="Haas B.J."/>
            <person name="Toms B.S."/>
            <person name="Chen D."/>
            <person name="Nene V."/>
        </authorList>
    </citation>
    <scope>NUCLEOTIDE SEQUENCE</scope>
</reference>
<gene>
    <name evidence="3" type="ORF">GIP_L5_0100</name>
</gene>
<dbReference type="AlphaFoldDB" id="B7S8Z5"/>
<proteinExistence type="predicted"/>
<dbReference type="InterPro" id="IPR050348">
    <property type="entry name" value="Protein-Tyr_Phosphatase"/>
</dbReference>
<evidence type="ECO:0000259" key="1">
    <source>
        <dbReference type="PROSITE" id="PS50055"/>
    </source>
</evidence>
<dbReference type="PROSITE" id="PS50056">
    <property type="entry name" value="TYR_PHOSPHATASE_2"/>
    <property type="match status" value="1"/>
</dbReference>
<protein>
    <submittedName>
        <fullName evidence="3">Protein tyrosine phosphatase</fullName>
    </submittedName>
</protein>
<dbReference type="InterPro" id="IPR000242">
    <property type="entry name" value="PTP_cat"/>
</dbReference>
<dbReference type="PROSITE" id="PS50055">
    <property type="entry name" value="TYR_PHOSPHATASE_PTP"/>
    <property type="match status" value="1"/>
</dbReference>
<name>B7S8Z5_GLYIN</name>
<feature type="domain" description="Tyrosine-protein phosphatase" evidence="1">
    <location>
        <begin position="40"/>
        <end position="305"/>
    </location>
</feature>
<dbReference type="SUPFAM" id="SSF52799">
    <property type="entry name" value="(Phosphotyrosine protein) phosphatases II"/>
    <property type="match status" value="1"/>
</dbReference>
<dbReference type="GO" id="GO:0004725">
    <property type="term" value="F:protein tyrosine phosphatase activity"/>
    <property type="evidence" value="ECO:0007669"/>
    <property type="project" value="InterPro"/>
</dbReference>
<dbReference type="PANTHER" id="PTHR19134:SF449">
    <property type="entry name" value="TYROSINE-PROTEIN PHOSPHATASE 1"/>
    <property type="match status" value="1"/>
</dbReference>
<dbReference type="Pfam" id="PF00102">
    <property type="entry name" value="Y_phosphatase"/>
    <property type="match status" value="1"/>
</dbReference>
<evidence type="ECO:0000313" key="3">
    <source>
        <dbReference type="EMBL" id="ACE75370.1"/>
    </source>
</evidence>
<dbReference type="GO" id="GO:0048666">
    <property type="term" value="P:neuron development"/>
    <property type="evidence" value="ECO:0007669"/>
    <property type="project" value="UniProtKB-ARBA"/>
</dbReference>
<dbReference type="InterPro" id="IPR000387">
    <property type="entry name" value="Tyr_Pase_dom"/>
</dbReference>
<organism evidence="3">
    <name type="scientific">Glyptapanteles indiensis</name>
    <name type="common">Parasitoid wasp</name>
    <dbReference type="NCBI Taxonomy" id="92994"/>
    <lineage>
        <taxon>Eukaryota</taxon>
        <taxon>Metazoa</taxon>
        <taxon>Ecdysozoa</taxon>
        <taxon>Arthropoda</taxon>
        <taxon>Hexapoda</taxon>
        <taxon>Insecta</taxon>
        <taxon>Pterygota</taxon>
        <taxon>Neoptera</taxon>
        <taxon>Endopterygota</taxon>
        <taxon>Hymenoptera</taxon>
        <taxon>Apocrita</taxon>
        <taxon>Ichneumonoidea</taxon>
        <taxon>Braconidae</taxon>
        <taxon>Microgastrinae</taxon>
        <taxon>Glyptapanteles</taxon>
    </lineage>
</organism>
<feature type="domain" description="Tyrosine specific protein phosphatases" evidence="2">
    <location>
        <begin position="216"/>
        <end position="296"/>
    </location>
</feature>
<dbReference type="SMART" id="SM00194">
    <property type="entry name" value="PTPc"/>
    <property type="match status" value="1"/>
</dbReference>
<evidence type="ECO:0000259" key="2">
    <source>
        <dbReference type="PROSITE" id="PS50056"/>
    </source>
</evidence>
<dbReference type="Gene3D" id="3.90.190.10">
    <property type="entry name" value="Protein tyrosine phosphatase superfamily"/>
    <property type="match status" value="1"/>
</dbReference>
<dbReference type="PANTHER" id="PTHR19134">
    <property type="entry name" value="RECEPTOR-TYPE TYROSINE-PROTEIN PHOSPHATASE"/>
    <property type="match status" value="1"/>
</dbReference>
<sequence length="310" mass="35881">MIFENFILEAVLIMGSNITKTLNTEDVIKIPGKEKAVEFIYEEHQGIMNMKVEGTFDASVSVGNLGNTRYETGGLCFDHSRVVLSEETGSSSYINASYIDGFEHSKAYITTVTPDSEKTICKFWTMIWENQTENIVMLNKPDGNQKGVLYWNLEERSTRYCGKLNIETLKVHQFHPSFEVTKLLVTHEDGGSLFVNRFLYKRWQRIDILPPECDFLDLMRMTRLYNQYAVTPESVKGHKSPMVVHCTDGLERSMVFCAIDISISQILETGKVNLPFIVSKLRKERFNCLYDANHYCFCYSVFYYYFTFLM</sequence>
<dbReference type="EMBL" id="EF710656">
    <property type="protein sequence ID" value="ACE75370.1"/>
    <property type="molecule type" value="Genomic_DNA"/>
</dbReference>
<dbReference type="GO" id="GO:0009653">
    <property type="term" value="P:anatomical structure morphogenesis"/>
    <property type="evidence" value="ECO:0007669"/>
    <property type="project" value="UniProtKB-ARBA"/>
</dbReference>
<dbReference type="InterPro" id="IPR029021">
    <property type="entry name" value="Prot-tyrosine_phosphatase-like"/>
</dbReference>
<dbReference type="PRINTS" id="PR00700">
    <property type="entry name" value="PRTYPHPHTASE"/>
</dbReference>